<sequence>MAWWRARVRYWFDNTMARGTPALIGWLGLASAVLVLAIASLAVLIAPRDAAEQGSWSGMVWRSLLRTLDPGVMGDDEGTAAYLALMLASTVGGIFIVSALIGVLTTGLNSKIMQLRRGRSKIVEHGHTVLLGWSDQVFTVLEELIEANHGRRRSCIAILADMDKADMDEAIRLNVGGAGRIRVVCRRGNPLKVSDLALVSPATARSVIVLAPQTPDPDISVVKTLLSLNAQPWQEPRPPIVAPIRTAANLPAALLAGGEHTRIVDADDIAVRLIVQAHRQRGISAVCAEILDFQGHELYLRPEPSLTGSAFGEALHVFARGVPVGLWHADGTITLNPASGAVIGPDDELIMLAEDDELIGLAERRPRIAQEAISDLPVAFPEPGSALVLGWNPRAAKIIERLDGFARPGSHLHIAALQDRDPRERLPGLANTTVSFTRCDDTARTDLENLDVRSYHSIIVLADESHGPQLADARTLVTLLHLRDLAPYGDRPFSLIVELRDDANREIAQITQADDFIVSEKLITQLMTQLSESPRLHQVFTTLLHPEGPEIYLNPVPGYLHPNVPATFATLLEAARRRGETALGYRRRSRFHEPPDYGIVLNPDRRAPLTLTEDDLVIVLADR</sequence>
<keyword evidence="10" id="KW-1185">Reference proteome</keyword>
<evidence type="ECO:0000256" key="6">
    <source>
        <dbReference type="ARBA" id="ARBA00023136"/>
    </source>
</evidence>
<reference evidence="10" key="1">
    <citation type="journal article" date="2019" name="Int. J. Syst. Evol. Microbiol.">
        <title>The Global Catalogue of Microorganisms (GCM) 10K type strain sequencing project: providing services to taxonomists for standard genome sequencing and annotation.</title>
        <authorList>
            <consortium name="The Broad Institute Genomics Platform"/>
            <consortium name="The Broad Institute Genome Sequencing Center for Infectious Disease"/>
            <person name="Wu L."/>
            <person name="Ma J."/>
        </authorList>
    </citation>
    <scope>NUCLEOTIDE SEQUENCE [LARGE SCALE GENOMIC DNA]</scope>
    <source>
        <strain evidence="10">JCM 10696</strain>
    </source>
</reference>
<dbReference type="EMBL" id="BAAAHH010000015">
    <property type="protein sequence ID" value="GAA0954950.1"/>
    <property type="molecule type" value="Genomic_DNA"/>
</dbReference>
<comment type="subcellular location">
    <subcellularLocation>
        <location evidence="1">Endomembrane system</location>
        <topology evidence="1">Multi-pass membrane protein</topology>
    </subcellularLocation>
</comment>
<protein>
    <submittedName>
        <fullName evidence="9">Lipoprotein</fullName>
    </submittedName>
</protein>
<feature type="domain" description="CASTOR/POLLUX/SYM8 ion channel conserved" evidence="8">
    <location>
        <begin position="268"/>
        <end position="360"/>
    </location>
</feature>
<evidence type="ECO:0000256" key="1">
    <source>
        <dbReference type="ARBA" id="ARBA00004127"/>
    </source>
</evidence>
<evidence type="ECO:0000256" key="4">
    <source>
        <dbReference type="ARBA" id="ARBA00022989"/>
    </source>
</evidence>
<accession>A0ABP4BU76</accession>
<evidence type="ECO:0000313" key="10">
    <source>
        <dbReference type="Proteomes" id="UP001500665"/>
    </source>
</evidence>
<dbReference type="Proteomes" id="UP001500665">
    <property type="component" value="Unassembled WGS sequence"/>
</dbReference>
<evidence type="ECO:0000256" key="7">
    <source>
        <dbReference type="SAM" id="Phobius"/>
    </source>
</evidence>
<dbReference type="PANTHER" id="PTHR31563">
    <property type="entry name" value="ION CHANNEL POLLUX-RELATED"/>
    <property type="match status" value="1"/>
</dbReference>
<keyword evidence="6 7" id="KW-0472">Membrane</keyword>
<keyword evidence="5" id="KW-0406">Ion transport</keyword>
<keyword evidence="2" id="KW-0813">Transport</keyword>
<evidence type="ECO:0000256" key="5">
    <source>
        <dbReference type="ARBA" id="ARBA00023065"/>
    </source>
</evidence>
<evidence type="ECO:0000259" key="8">
    <source>
        <dbReference type="Pfam" id="PF06241"/>
    </source>
</evidence>
<organism evidence="9 10">
    <name type="scientific">Actinocorallia libanotica</name>
    <dbReference type="NCBI Taxonomy" id="46162"/>
    <lineage>
        <taxon>Bacteria</taxon>
        <taxon>Bacillati</taxon>
        <taxon>Actinomycetota</taxon>
        <taxon>Actinomycetes</taxon>
        <taxon>Streptosporangiales</taxon>
        <taxon>Thermomonosporaceae</taxon>
        <taxon>Actinocorallia</taxon>
    </lineage>
</organism>
<dbReference type="InterPro" id="IPR044849">
    <property type="entry name" value="CASTOR/POLLUX/SYM8-like"/>
</dbReference>
<keyword evidence="3 7" id="KW-0812">Transmembrane</keyword>
<evidence type="ECO:0000256" key="2">
    <source>
        <dbReference type="ARBA" id="ARBA00022448"/>
    </source>
</evidence>
<dbReference type="InterPro" id="IPR010420">
    <property type="entry name" value="CASTOR/POLLUX/SYM8_dom"/>
</dbReference>
<dbReference type="Pfam" id="PF06241">
    <property type="entry name" value="Castor_Poll_mid"/>
    <property type="match status" value="1"/>
</dbReference>
<evidence type="ECO:0000256" key="3">
    <source>
        <dbReference type="ARBA" id="ARBA00022692"/>
    </source>
</evidence>
<evidence type="ECO:0000313" key="9">
    <source>
        <dbReference type="EMBL" id="GAA0954950.1"/>
    </source>
</evidence>
<name>A0ABP4BU76_9ACTN</name>
<keyword evidence="4 7" id="KW-1133">Transmembrane helix</keyword>
<keyword evidence="9" id="KW-0449">Lipoprotein</keyword>
<dbReference type="Gene3D" id="3.40.50.720">
    <property type="entry name" value="NAD(P)-binding Rossmann-like Domain"/>
    <property type="match status" value="2"/>
</dbReference>
<dbReference type="PANTHER" id="PTHR31563:SF10">
    <property type="entry name" value="ION CHANNEL POLLUX-RELATED"/>
    <property type="match status" value="1"/>
</dbReference>
<gene>
    <name evidence="9" type="ORF">GCM10009550_39000</name>
</gene>
<dbReference type="RefSeq" id="WP_344242282.1">
    <property type="nucleotide sequence ID" value="NZ_BAAAHH010000015.1"/>
</dbReference>
<comment type="caution">
    <text evidence="9">The sequence shown here is derived from an EMBL/GenBank/DDBJ whole genome shotgun (WGS) entry which is preliminary data.</text>
</comment>
<feature type="transmembrane region" description="Helical" evidence="7">
    <location>
        <begin position="80"/>
        <end position="108"/>
    </location>
</feature>
<proteinExistence type="predicted"/>
<feature type="transmembrane region" description="Helical" evidence="7">
    <location>
        <begin position="21"/>
        <end position="46"/>
    </location>
</feature>